<keyword evidence="1" id="KW-0175">Coiled coil</keyword>
<accession>A0A4Y7JJ38</accession>
<evidence type="ECO:0000256" key="1">
    <source>
        <dbReference type="SAM" id="Coils"/>
    </source>
</evidence>
<dbReference type="AlphaFoldDB" id="A0A4Y7JJ38"/>
<organism evidence="3 4">
    <name type="scientific">Papaver somniferum</name>
    <name type="common">Opium poppy</name>
    <dbReference type="NCBI Taxonomy" id="3469"/>
    <lineage>
        <taxon>Eukaryota</taxon>
        <taxon>Viridiplantae</taxon>
        <taxon>Streptophyta</taxon>
        <taxon>Embryophyta</taxon>
        <taxon>Tracheophyta</taxon>
        <taxon>Spermatophyta</taxon>
        <taxon>Magnoliopsida</taxon>
        <taxon>Ranunculales</taxon>
        <taxon>Papaveraceae</taxon>
        <taxon>Papaveroideae</taxon>
        <taxon>Papaver</taxon>
    </lineage>
</organism>
<name>A0A4Y7JJ38_PAPSO</name>
<feature type="coiled-coil region" evidence="1">
    <location>
        <begin position="143"/>
        <end position="205"/>
    </location>
</feature>
<gene>
    <name evidence="3" type="ORF">C5167_007095</name>
</gene>
<sequence>MEPERFNYVGSFEDDLEPISSDTESCKGNFEDDYEPISSDTESCKGNFEDDYEPISSDAESLNSEKTTLFVEKTQLLCDIESLKSEKTTLFVERTQLLCDIESLKSEKTVVVTDICSLNKRKIVLETDTESDKRKKSELGREVELCSKEKGKLQSDVESLKKETTKQRNGIEIMNSKKNVLEKDIESLDGEKNKLESELELMNREKAISAHFCLAELELELDKFTRRLNPKIWKLEEKDSLHQDLSEEKDEFIRGAIHEVNESIPERENALAEIWEAQQELIEQMASKKVTRNTVIGVKENTMLWNFREKKRATLKEAISFQFNRTAKHREMEKVQIPGFCSSSSAKENI</sequence>
<protein>
    <submittedName>
        <fullName evidence="3">Uncharacterized protein</fullName>
    </submittedName>
</protein>
<evidence type="ECO:0000313" key="3">
    <source>
        <dbReference type="EMBL" id="RZC59779.1"/>
    </source>
</evidence>
<dbReference type="Gramene" id="RZC59779">
    <property type="protein sequence ID" value="RZC59779"/>
    <property type="gene ID" value="C5167_007095"/>
</dbReference>
<evidence type="ECO:0000313" key="4">
    <source>
        <dbReference type="Proteomes" id="UP000316621"/>
    </source>
</evidence>
<feature type="region of interest" description="Disordered" evidence="2">
    <location>
        <begin position="21"/>
        <end position="46"/>
    </location>
</feature>
<proteinExistence type="predicted"/>
<evidence type="ECO:0000256" key="2">
    <source>
        <dbReference type="SAM" id="MobiDB-lite"/>
    </source>
</evidence>
<reference evidence="3 4" key="1">
    <citation type="journal article" date="2018" name="Science">
        <title>The opium poppy genome and morphinan production.</title>
        <authorList>
            <person name="Guo L."/>
            <person name="Winzer T."/>
            <person name="Yang X."/>
            <person name="Li Y."/>
            <person name="Ning Z."/>
            <person name="He Z."/>
            <person name="Teodor R."/>
            <person name="Lu Y."/>
            <person name="Bowser T.A."/>
            <person name="Graham I.A."/>
            <person name="Ye K."/>
        </authorList>
    </citation>
    <scope>NUCLEOTIDE SEQUENCE [LARGE SCALE GENOMIC DNA]</scope>
    <source>
        <strain evidence="4">cv. HN1</strain>
        <tissue evidence="3">Leaves</tissue>
    </source>
</reference>
<dbReference type="EMBL" id="CM010718">
    <property type="protein sequence ID" value="RZC59779.1"/>
    <property type="molecule type" value="Genomic_DNA"/>
</dbReference>
<dbReference type="Proteomes" id="UP000316621">
    <property type="component" value="Chromosome 4"/>
</dbReference>
<keyword evidence="4" id="KW-1185">Reference proteome</keyword>